<dbReference type="RefSeq" id="XP_033786771.1">
    <property type="nucleotide sequence ID" value="XM_033930880.1"/>
</dbReference>
<dbReference type="PANTHER" id="PTHR14339:SF11">
    <property type="entry name" value="VASCULIN"/>
    <property type="match status" value="1"/>
</dbReference>
<evidence type="ECO:0000256" key="9">
    <source>
        <dbReference type="ARBA" id="ARBA00039412"/>
    </source>
</evidence>
<evidence type="ECO:0000313" key="16">
    <source>
        <dbReference type="RefSeq" id="XP_033786795.1"/>
    </source>
</evidence>
<dbReference type="InterPro" id="IPR028128">
    <property type="entry name" value="Vasculin_fam"/>
</dbReference>
<dbReference type="AlphaFoldDB" id="A0A6P8PCT1"/>
<dbReference type="Proteomes" id="UP000515159">
    <property type="component" value="Chromosome 1"/>
</dbReference>
<dbReference type="GO" id="GO:0006351">
    <property type="term" value="P:DNA-templated transcription"/>
    <property type="evidence" value="ECO:0007669"/>
    <property type="project" value="InterPro"/>
</dbReference>
<organism evidence="12 17">
    <name type="scientific">Geotrypetes seraphini</name>
    <name type="common">Gaboon caecilian</name>
    <name type="synonym">Caecilia seraphini</name>
    <dbReference type="NCBI Taxonomy" id="260995"/>
    <lineage>
        <taxon>Eukaryota</taxon>
        <taxon>Metazoa</taxon>
        <taxon>Chordata</taxon>
        <taxon>Craniata</taxon>
        <taxon>Vertebrata</taxon>
        <taxon>Euteleostomi</taxon>
        <taxon>Amphibia</taxon>
        <taxon>Gymnophiona</taxon>
        <taxon>Geotrypetes</taxon>
    </lineage>
</organism>
<comment type="similarity">
    <text evidence="2">Belongs to the vasculin family.</text>
</comment>
<reference evidence="13 14" key="1">
    <citation type="submission" date="2025-04" db="UniProtKB">
        <authorList>
            <consortium name="RefSeq"/>
        </authorList>
    </citation>
    <scope>IDENTIFICATION</scope>
</reference>
<evidence type="ECO:0000256" key="1">
    <source>
        <dbReference type="ARBA" id="ARBA00004123"/>
    </source>
</evidence>
<evidence type="ECO:0000313" key="14">
    <source>
        <dbReference type="RefSeq" id="XP_033786779.1"/>
    </source>
</evidence>
<evidence type="ECO:0000256" key="11">
    <source>
        <dbReference type="SAM" id="MobiDB-lite"/>
    </source>
</evidence>
<keyword evidence="6" id="KW-0804">Transcription</keyword>
<evidence type="ECO:0000256" key="3">
    <source>
        <dbReference type="ARBA" id="ARBA00023015"/>
    </source>
</evidence>
<keyword evidence="4" id="KW-0238">DNA-binding</keyword>
<dbReference type="CTD" id="65056"/>
<evidence type="ECO:0000256" key="10">
    <source>
        <dbReference type="ARBA" id="ARBA00041530"/>
    </source>
</evidence>
<keyword evidence="12" id="KW-1185">Reference proteome</keyword>
<feature type="region of interest" description="Disordered" evidence="11">
    <location>
        <begin position="251"/>
        <end position="273"/>
    </location>
</feature>
<evidence type="ECO:0000256" key="2">
    <source>
        <dbReference type="ARBA" id="ARBA00010099"/>
    </source>
</evidence>
<evidence type="ECO:0000256" key="4">
    <source>
        <dbReference type="ARBA" id="ARBA00023125"/>
    </source>
</evidence>
<keyword evidence="7" id="KW-0539">Nucleus</keyword>
<evidence type="ECO:0000256" key="7">
    <source>
        <dbReference type="ARBA" id="ARBA00023242"/>
    </source>
</evidence>
<dbReference type="RefSeq" id="XP_033786795.1">
    <property type="nucleotide sequence ID" value="XM_033930904.1"/>
</dbReference>
<accession>A0A6P8PCT1</accession>
<dbReference type="GO" id="GO:0045893">
    <property type="term" value="P:positive regulation of DNA-templated transcription"/>
    <property type="evidence" value="ECO:0007669"/>
    <property type="project" value="InterPro"/>
</dbReference>
<dbReference type="GO" id="GO:0003723">
    <property type="term" value="F:RNA binding"/>
    <property type="evidence" value="ECO:0007669"/>
    <property type="project" value="InterPro"/>
</dbReference>
<dbReference type="RefSeq" id="XP_033786779.1">
    <property type="nucleotide sequence ID" value="XM_033930888.1"/>
</dbReference>
<dbReference type="OrthoDB" id="8741226at2759"/>
<dbReference type="RefSeq" id="XP_033786787.1">
    <property type="nucleotide sequence ID" value="XM_033930896.1"/>
</dbReference>
<feature type="compositionally biased region" description="Basic and acidic residues" evidence="11">
    <location>
        <begin position="261"/>
        <end position="273"/>
    </location>
</feature>
<evidence type="ECO:0000313" key="17">
    <source>
        <dbReference type="RefSeq" id="XP_033786802.1"/>
    </source>
</evidence>
<keyword evidence="3" id="KW-0805">Transcription regulation</keyword>
<evidence type="ECO:0000256" key="6">
    <source>
        <dbReference type="ARBA" id="ARBA00023163"/>
    </source>
</evidence>
<comment type="function">
    <text evidence="8">Functions as a GC-rich promoter-specific transactivating transcription factor.</text>
</comment>
<dbReference type="GO" id="GO:0005634">
    <property type="term" value="C:nucleus"/>
    <property type="evidence" value="ECO:0007669"/>
    <property type="project" value="UniProtKB-SubCell"/>
</dbReference>
<dbReference type="RefSeq" id="XP_033786802.1">
    <property type="nucleotide sequence ID" value="XM_033930911.1"/>
</dbReference>
<evidence type="ECO:0000313" key="12">
    <source>
        <dbReference type="Proteomes" id="UP000515159"/>
    </source>
</evidence>
<dbReference type="GeneID" id="117354065"/>
<dbReference type="GO" id="GO:0003677">
    <property type="term" value="F:DNA binding"/>
    <property type="evidence" value="ECO:0007669"/>
    <property type="project" value="UniProtKB-KW"/>
</dbReference>
<protein>
    <recommendedName>
        <fullName evidence="9">Vasculin</fullName>
    </recommendedName>
    <alternativeName>
        <fullName evidence="10">GC-rich promoter-binding protein 1</fullName>
    </alternativeName>
</protein>
<dbReference type="KEGG" id="gsh:117354065"/>
<dbReference type="PANTHER" id="PTHR14339">
    <property type="entry name" value="VASCULIN"/>
    <property type="match status" value="1"/>
</dbReference>
<dbReference type="Pfam" id="PF15337">
    <property type="entry name" value="Vasculin"/>
    <property type="match status" value="1"/>
</dbReference>
<proteinExistence type="inferred from homology"/>
<name>A0A6P8PCT1_GEOSA</name>
<evidence type="ECO:0000256" key="5">
    <source>
        <dbReference type="ARBA" id="ARBA00023159"/>
    </source>
</evidence>
<evidence type="ECO:0000313" key="15">
    <source>
        <dbReference type="RefSeq" id="XP_033786787.1"/>
    </source>
</evidence>
<evidence type="ECO:0000313" key="13">
    <source>
        <dbReference type="RefSeq" id="XP_033786771.1"/>
    </source>
</evidence>
<sequence length="405" mass="45907">MAQHDFAPAWLNFPNPPSSTKSLHFEKLSENRFDIGRRRHNFSDGFDSSIGHSNGGNFGRKQRNGWRSQARNGTENINHRGSCSRTHCSTFHSGKSQELYENDVPDNETGKKVVGEGPKQFEAEDFPSLNPAHEKGLNQKKSLAGGVWEYPLNPRSRSSRMLVIKKGIRDLTFSGFHVVTTSHSLPVKSGTSPYVYKGLVPKPVVPTIKCNRSNSLSPVDKLSQPRLTKLTRVRTDKKNEFLKALKQDRVEEELEDGNQAEQEKDTDRYDLHNGNIHHERDINRNFDENEISQENGNDLVSQQPIRSSAFSQAGTLSSSLEAEHRLLKEMGWQEYSENDETCAPLTEDEMREFQEISEQLQKNSLRKNGLNVEFKFGFLKNSTFKSTIEIDDTETSSSDTSDDDV</sequence>
<comment type="subcellular location">
    <subcellularLocation>
        <location evidence="1">Nucleus</location>
    </subcellularLocation>
</comment>
<evidence type="ECO:0000256" key="8">
    <source>
        <dbReference type="ARBA" id="ARBA00037303"/>
    </source>
</evidence>
<keyword evidence="5" id="KW-0010">Activator</keyword>
<gene>
    <name evidence="13 14 15 16 17" type="primary">GPBP1</name>
</gene>
<feature type="region of interest" description="Disordered" evidence="11">
    <location>
        <begin position="43"/>
        <end position="64"/>
    </location>
</feature>